<keyword evidence="4" id="KW-1015">Disulfide bond</keyword>
<dbReference type="InterPro" id="IPR036249">
    <property type="entry name" value="Thioredoxin-like_sf"/>
</dbReference>
<dbReference type="Gene3D" id="3.40.30.10">
    <property type="entry name" value="Glutaredoxin"/>
    <property type="match status" value="1"/>
</dbReference>
<dbReference type="GO" id="GO:0045454">
    <property type="term" value="P:cell redox homeostasis"/>
    <property type="evidence" value="ECO:0007669"/>
    <property type="project" value="TreeGrafter"/>
</dbReference>
<keyword evidence="2" id="KW-0813">Transport</keyword>
<feature type="domain" description="Thioredoxin" evidence="6">
    <location>
        <begin position="117"/>
        <end position="279"/>
    </location>
</feature>
<dbReference type="PROSITE" id="PS51352">
    <property type="entry name" value="THIOREDOXIN_2"/>
    <property type="match status" value="1"/>
</dbReference>
<comment type="caution">
    <text evidence="7">The sequence shown here is derived from an EMBL/GenBank/DDBJ whole genome shotgun (WGS) entry which is preliminary data.</text>
</comment>
<evidence type="ECO:0000256" key="3">
    <source>
        <dbReference type="ARBA" id="ARBA00022982"/>
    </source>
</evidence>
<dbReference type="CDD" id="cd02947">
    <property type="entry name" value="TRX_family"/>
    <property type="match status" value="1"/>
</dbReference>
<dbReference type="FunFam" id="3.40.30.10:FF:000199">
    <property type="entry name" value="Thioredoxin-like 1-2, chloroplastic"/>
    <property type="match status" value="1"/>
</dbReference>
<dbReference type="STRING" id="157652.A0A371G8D7"/>
<organism evidence="7 8">
    <name type="scientific">Mucuna pruriens</name>
    <name type="common">Velvet bean</name>
    <name type="synonym">Dolichos pruriens</name>
    <dbReference type="NCBI Taxonomy" id="157652"/>
    <lineage>
        <taxon>Eukaryota</taxon>
        <taxon>Viridiplantae</taxon>
        <taxon>Streptophyta</taxon>
        <taxon>Embryophyta</taxon>
        <taxon>Tracheophyta</taxon>
        <taxon>Spermatophyta</taxon>
        <taxon>Magnoliopsida</taxon>
        <taxon>eudicotyledons</taxon>
        <taxon>Gunneridae</taxon>
        <taxon>Pentapetalae</taxon>
        <taxon>rosids</taxon>
        <taxon>fabids</taxon>
        <taxon>Fabales</taxon>
        <taxon>Fabaceae</taxon>
        <taxon>Papilionoideae</taxon>
        <taxon>50 kb inversion clade</taxon>
        <taxon>NPAAA clade</taxon>
        <taxon>indigoferoid/millettioid clade</taxon>
        <taxon>Phaseoleae</taxon>
        <taxon>Mucuna</taxon>
    </lineage>
</organism>
<dbReference type="InterPro" id="IPR013766">
    <property type="entry name" value="Thioredoxin_domain"/>
</dbReference>
<proteinExistence type="inferred from homology"/>
<reference evidence="7" key="1">
    <citation type="submission" date="2018-05" db="EMBL/GenBank/DDBJ databases">
        <title>Draft genome of Mucuna pruriens seed.</title>
        <authorList>
            <person name="Nnadi N.E."/>
            <person name="Vos R."/>
            <person name="Hasami M.H."/>
            <person name="Devisetty U.K."/>
            <person name="Aguiy J.C."/>
        </authorList>
    </citation>
    <scope>NUCLEOTIDE SEQUENCE [LARGE SCALE GENOMIC DNA]</scope>
    <source>
        <strain evidence="7">JCA_2017</strain>
    </source>
</reference>
<accession>A0A371G8D7</accession>
<dbReference type="OrthoDB" id="2121326at2759"/>
<sequence length="321" mass="35256">SPLNSLGKPGIFAPQPIVLIPRQKKENKNSGFDIDLIHKLKRYHCSEFRLIMACSLKSVFCVPELDESMFVSKSKGVLVPCISKSGKANSRDCSVLSNAFMGKSIALDEKALGYCSSKASSNVPVHAQATICVSKALKWWKKSLKPNIIEIHSAQELVHSLLNAGDSLVVVDFYSPGCGGCKALHPKICQIAELYPNAIFLKVNYEELKTMCHGLRVHVLPFFRFYRGSEGRVCSFSCTNATIKKFKDALVKHGAERCSFGPTKGLDESELKVLASIGEISLNSSPLLYPKQGNLVTESYDFSGVWSMPSNNRGLMQNAIC</sequence>
<dbReference type="AlphaFoldDB" id="A0A371G8D7"/>
<keyword evidence="3" id="KW-0249">Electron transport</keyword>
<evidence type="ECO:0000256" key="4">
    <source>
        <dbReference type="ARBA" id="ARBA00023157"/>
    </source>
</evidence>
<evidence type="ECO:0000256" key="1">
    <source>
        <dbReference type="ARBA" id="ARBA00008987"/>
    </source>
</evidence>
<feature type="non-terminal residue" evidence="7">
    <location>
        <position position="1"/>
    </location>
</feature>
<name>A0A371G8D7_MUCPR</name>
<protein>
    <submittedName>
        <fullName evidence="7">Thioredoxin-like 1-1, chloroplastic</fullName>
    </submittedName>
</protein>
<evidence type="ECO:0000313" key="8">
    <source>
        <dbReference type="Proteomes" id="UP000257109"/>
    </source>
</evidence>
<gene>
    <name evidence="7" type="ORF">CR513_31789</name>
</gene>
<evidence type="ECO:0000313" key="7">
    <source>
        <dbReference type="EMBL" id="RDX86828.1"/>
    </source>
</evidence>
<dbReference type="Proteomes" id="UP000257109">
    <property type="component" value="Unassembled WGS sequence"/>
</dbReference>
<dbReference type="GO" id="GO:0009507">
    <property type="term" value="C:chloroplast"/>
    <property type="evidence" value="ECO:0007669"/>
    <property type="project" value="UniProtKB-ARBA"/>
</dbReference>
<evidence type="ECO:0000256" key="5">
    <source>
        <dbReference type="ARBA" id="ARBA00023284"/>
    </source>
</evidence>
<dbReference type="Pfam" id="PF00085">
    <property type="entry name" value="Thioredoxin"/>
    <property type="match status" value="1"/>
</dbReference>
<comment type="similarity">
    <text evidence="1">Belongs to the thioredoxin family.</text>
</comment>
<dbReference type="PANTHER" id="PTHR43601:SF17">
    <property type="entry name" value="THIOREDOXIN-LIKE 1-2, CHLOROPLASTIC"/>
    <property type="match status" value="1"/>
</dbReference>
<dbReference type="PANTHER" id="PTHR43601">
    <property type="entry name" value="THIOREDOXIN, MITOCHONDRIAL"/>
    <property type="match status" value="1"/>
</dbReference>
<keyword evidence="5" id="KW-0676">Redox-active center</keyword>
<dbReference type="SUPFAM" id="SSF52833">
    <property type="entry name" value="Thioredoxin-like"/>
    <property type="match status" value="1"/>
</dbReference>
<evidence type="ECO:0000259" key="6">
    <source>
        <dbReference type="PROSITE" id="PS51352"/>
    </source>
</evidence>
<evidence type="ECO:0000256" key="2">
    <source>
        <dbReference type="ARBA" id="ARBA00022448"/>
    </source>
</evidence>
<dbReference type="EMBL" id="QJKJ01006404">
    <property type="protein sequence ID" value="RDX86828.1"/>
    <property type="molecule type" value="Genomic_DNA"/>
</dbReference>
<keyword evidence="8" id="KW-1185">Reference proteome</keyword>